<evidence type="ECO:0000313" key="11">
    <source>
        <dbReference type="WBParaSite" id="Minc3s01257g22164"/>
    </source>
</evidence>
<dbReference type="GO" id="GO:0005886">
    <property type="term" value="C:plasma membrane"/>
    <property type="evidence" value="ECO:0007669"/>
    <property type="project" value="TreeGrafter"/>
</dbReference>
<organism evidence="10 11">
    <name type="scientific">Meloidogyne incognita</name>
    <name type="common">Southern root-knot nematode worm</name>
    <name type="synonym">Oxyuris incognita</name>
    <dbReference type="NCBI Taxonomy" id="6306"/>
    <lineage>
        <taxon>Eukaryota</taxon>
        <taxon>Metazoa</taxon>
        <taxon>Ecdysozoa</taxon>
        <taxon>Nematoda</taxon>
        <taxon>Chromadorea</taxon>
        <taxon>Rhabditida</taxon>
        <taxon>Tylenchina</taxon>
        <taxon>Tylenchomorpha</taxon>
        <taxon>Tylenchoidea</taxon>
        <taxon>Meloidogynidae</taxon>
        <taxon>Meloidogyninae</taxon>
        <taxon>Meloidogyne</taxon>
        <taxon>Meloidogyne incognita group</taxon>
    </lineage>
</organism>
<evidence type="ECO:0000313" key="10">
    <source>
        <dbReference type="Proteomes" id="UP000887563"/>
    </source>
</evidence>
<keyword evidence="8" id="KW-0325">Glycoprotein</keyword>
<comment type="subcellular location">
    <subcellularLocation>
        <location evidence="1">Membrane</location>
        <topology evidence="1">Multi-pass membrane protein</topology>
    </subcellularLocation>
</comment>
<dbReference type="PANTHER" id="PTHR11616">
    <property type="entry name" value="SODIUM/CHLORIDE DEPENDENT TRANSPORTER"/>
    <property type="match status" value="1"/>
</dbReference>
<keyword evidence="5" id="KW-0769">Symport</keyword>
<evidence type="ECO:0000256" key="9">
    <source>
        <dbReference type="SAM" id="Phobius"/>
    </source>
</evidence>
<dbReference type="InterPro" id="IPR037272">
    <property type="entry name" value="SNS_sf"/>
</dbReference>
<comment type="similarity">
    <text evidence="2">Belongs to the sodium:neurotransmitter symporter (SNF) (TC 2.A.22) family.</text>
</comment>
<feature type="transmembrane region" description="Helical" evidence="9">
    <location>
        <begin position="251"/>
        <end position="274"/>
    </location>
</feature>
<keyword evidence="4 9" id="KW-0812">Transmembrane</keyword>
<feature type="transmembrane region" description="Helical" evidence="9">
    <location>
        <begin position="208"/>
        <end position="231"/>
    </location>
</feature>
<evidence type="ECO:0000256" key="3">
    <source>
        <dbReference type="ARBA" id="ARBA00022448"/>
    </source>
</evidence>
<evidence type="ECO:0000256" key="7">
    <source>
        <dbReference type="ARBA" id="ARBA00023136"/>
    </source>
</evidence>
<evidence type="ECO:0000256" key="6">
    <source>
        <dbReference type="ARBA" id="ARBA00022989"/>
    </source>
</evidence>
<dbReference type="GO" id="GO:0015179">
    <property type="term" value="F:L-amino acid transmembrane transporter activity"/>
    <property type="evidence" value="ECO:0007669"/>
    <property type="project" value="TreeGrafter"/>
</dbReference>
<reference evidence="11" key="1">
    <citation type="submission" date="2022-11" db="UniProtKB">
        <authorList>
            <consortium name="WormBaseParasite"/>
        </authorList>
    </citation>
    <scope>IDENTIFICATION</scope>
</reference>
<dbReference type="SUPFAM" id="SSF161070">
    <property type="entry name" value="SNF-like"/>
    <property type="match status" value="2"/>
</dbReference>
<feature type="transmembrane region" description="Helical" evidence="9">
    <location>
        <begin position="167"/>
        <end position="188"/>
    </location>
</feature>
<feature type="transmembrane region" description="Helical" evidence="9">
    <location>
        <begin position="368"/>
        <end position="387"/>
    </location>
</feature>
<protein>
    <submittedName>
        <fullName evidence="11">Uncharacterized protein</fullName>
    </submittedName>
</protein>
<dbReference type="AlphaFoldDB" id="A0A914M6D8"/>
<evidence type="ECO:0000256" key="1">
    <source>
        <dbReference type="ARBA" id="ARBA00004141"/>
    </source>
</evidence>
<feature type="transmembrane region" description="Helical" evidence="9">
    <location>
        <begin position="294"/>
        <end position="318"/>
    </location>
</feature>
<dbReference type="WBParaSite" id="Minc3s01257g22164">
    <property type="protein sequence ID" value="Minc3s01257g22164"/>
    <property type="gene ID" value="Minc3s01257g22164"/>
</dbReference>
<dbReference type="PRINTS" id="PR00176">
    <property type="entry name" value="NANEUSMPORT"/>
</dbReference>
<evidence type="ECO:0000256" key="4">
    <source>
        <dbReference type="ARBA" id="ARBA00022692"/>
    </source>
</evidence>
<keyword evidence="10" id="KW-1185">Reference proteome</keyword>
<feature type="transmembrane region" description="Helical" evidence="9">
    <location>
        <begin position="50"/>
        <end position="71"/>
    </location>
</feature>
<sequence length="555" mass="62407">MLSRLWEPDVWLDAATQIFYSMGLGFGGLIAFASYNPVKNNCKRDVLKMSLANLLTSLYTAFVIFCVLGYMGRKNFNSCIEKDMSLILKVAPKLYKNMEEINGNITLEEFTFYLQTDFRDSKFSEIINHPSYKKCELGDIISEAAEGTGLAFVVFTEAISQFPFPPFWAILFFLMLMMLGLGSMFGTLEGVITSLNDAKMIKLSQPMLSLLICASSCLIGLVFTTQAGQAAEGTGLAFVVFTEAISQFPFPPFWAILFFLMLMMLGLGSMFGTLEGVITSLNDAKMIKLSQPMLSLLICASSCLIGLVFTTQAGQYWVSMFDHFAGTYALMCVAFFEVVAVIYVYGCDNFVRDLQYMCDEQIGNFWKITWRFISPVIMFVIFVASIFKSFTKVPEYSAYHASTTHQHLEPYPTWAFFIAFGLVVIAMAPVPFIWVVRKFRIWSVEADIPVASKCLGATASTTYMLRSEMSFNRILESANAAELRNIGKNGRNMGRNGHIGVCSAPVSSKHKHQTHNFDYHQLPYNNQHHTWHSGNAPPKHVYAQSQMQKAKNFKF</sequence>
<dbReference type="Pfam" id="PF00209">
    <property type="entry name" value="SNF"/>
    <property type="match status" value="2"/>
</dbReference>
<evidence type="ECO:0000256" key="5">
    <source>
        <dbReference type="ARBA" id="ARBA00022847"/>
    </source>
</evidence>
<name>A0A914M6D8_MELIC</name>
<dbReference type="PANTHER" id="PTHR11616:SF321">
    <property type="entry name" value="SODIUM-DEPENDENT NUTRIENT AMINO ACID TRANSPORTER 1-RELATED"/>
    <property type="match status" value="1"/>
</dbReference>
<proteinExistence type="inferred from homology"/>
<feature type="transmembrane region" description="Helical" evidence="9">
    <location>
        <begin position="18"/>
        <end position="38"/>
    </location>
</feature>
<dbReference type="GO" id="GO:0089718">
    <property type="term" value="P:amino acid import across plasma membrane"/>
    <property type="evidence" value="ECO:0007669"/>
    <property type="project" value="TreeGrafter"/>
</dbReference>
<dbReference type="InterPro" id="IPR000175">
    <property type="entry name" value="Na/ntran_symport"/>
</dbReference>
<accession>A0A914M6D8</accession>
<dbReference type="PROSITE" id="PS50267">
    <property type="entry name" value="NA_NEUROTRAN_SYMP_3"/>
    <property type="match status" value="1"/>
</dbReference>
<evidence type="ECO:0000256" key="8">
    <source>
        <dbReference type="ARBA" id="ARBA00023180"/>
    </source>
</evidence>
<feature type="transmembrane region" description="Helical" evidence="9">
    <location>
        <begin position="414"/>
        <end position="436"/>
    </location>
</feature>
<dbReference type="Proteomes" id="UP000887563">
    <property type="component" value="Unplaced"/>
</dbReference>
<keyword evidence="7 9" id="KW-0472">Membrane</keyword>
<keyword evidence="6 9" id="KW-1133">Transmembrane helix</keyword>
<evidence type="ECO:0000256" key="2">
    <source>
        <dbReference type="ARBA" id="ARBA00006459"/>
    </source>
</evidence>
<keyword evidence="3" id="KW-0813">Transport</keyword>
<dbReference type="GO" id="GO:0005283">
    <property type="term" value="F:amino acid:sodium symporter activity"/>
    <property type="evidence" value="ECO:0007669"/>
    <property type="project" value="TreeGrafter"/>
</dbReference>
<feature type="transmembrane region" description="Helical" evidence="9">
    <location>
        <begin position="324"/>
        <end position="347"/>
    </location>
</feature>